<dbReference type="Proteomes" id="UP000004095">
    <property type="component" value="Unassembled WGS sequence"/>
</dbReference>
<dbReference type="RefSeq" id="WP_002694611.1">
    <property type="nucleotide sequence ID" value="NZ_AAWS01000005.1"/>
</dbReference>
<proteinExistence type="predicted"/>
<accession>A1ZFX6</accession>
<organism evidence="1 2">
    <name type="scientific">Microscilla marina ATCC 23134</name>
    <dbReference type="NCBI Taxonomy" id="313606"/>
    <lineage>
        <taxon>Bacteria</taxon>
        <taxon>Pseudomonadati</taxon>
        <taxon>Bacteroidota</taxon>
        <taxon>Cytophagia</taxon>
        <taxon>Cytophagales</taxon>
        <taxon>Microscillaceae</taxon>
        <taxon>Microscilla</taxon>
    </lineage>
</organism>
<evidence type="ECO:0000313" key="2">
    <source>
        <dbReference type="Proteomes" id="UP000004095"/>
    </source>
</evidence>
<name>A1ZFX6_MICM2</name>
<gene>
    <name evidence="1" type="ORF">M23134_01224</name>
</gene>
<protein>
    <submittedName>
        <fullName evidence="1">Uncharacterized protein</fullName>
    </submittedName>
</protein>
<comment type="caution">
    <text evidence="1">The sequence shown here is derived from an EMBL/GenBank/DDBJ whole genome shotgun (WGS) entry which is preliminary data.</text>
</comment>
<reference evidence="1 2" key="1">
    <citation type="submission" date="2007-01" db="EMBL/GenBank/DDBJ databases">
        <authorList>
            <person name="Haygood M."/>
            <person name="Podell S."/>
            <person name="Anderson C."/>
            <person name="Hopkinson B."/>
            <person name="Roe K."/>
            <person name="Barbeau K."/>
            <person name="Gaasterland T."/>
            <person name="Ferriera S."/>
            <person name="Johnson J."/>
            <person name="Kravitz S."/>
            <person name="Beeson K."/>
            <person name="Sutton G."/>
            <person name="Rogers Y.-H."/>
            <person name="Friedman R."/>
            <person name="Frazier M."/>
            <person name="Venter J.C."/>
        </authorList>
    </citation>
    <scope>NUCLEOTIDE SEQUENCE [LARGE SCALE GENOMIC DNA]</scope>
    <source>
        <strain evidence="1 2">ATCC 23134</strain>
    </source>
</reference>
<evidence type="ECO:0000313" key="1">
    <source>
        <dbReference type="EMBL" id="EAY30900.1"/>
    </source>
</evidence>
<dbReference type="EMBL" id="AAWS01000005">
    <property type="protein sequence ID" value="EAY30900.1"/>
    <property type="molecule type" value="Genomic_DNA"/>
</dbReference>
<keyword evidence="2" id="KW-1185">Reference proteome</keyword>
<dbReference type="AlphaFoldDB" id="A1ZFX6"/>
<sequence>MKQTAMAAMIQKKALLFNVAILEHRGVAVKKINAQNITKYR</sequence>